<dbReference type="AlphaFoldDB" id="A0A1S3GZD4"/>
<dbReference type="OrthoDB" id="6493944at2759"/>
<name>A0A1S3GZD4_LINAN</name>
<keyword evidence="4" id="KW-1133">Transmembrane helix</keyword>
<dbReference type="GO" id="GO:0006799">
    <property type="term" value="P:polyphosphate biosynthetic process"/>
    <property type="evidence" value="ECO:0007669"/>
    <property type="project" value="UniProtKB-ARBA"/>
</dbReference>
<dbReference type="InterPro" id="IPR051572">
    <property type="entry name" value="VTC_Complex_Subunit"/>
</dbReference>
<evidence type="ECO:0000256" key="1">
    <source>
        <dbReference type="ARBA" id="ARBA00004128"/>
    </source>
</evidence>
<dbReference type="Gene3D" id="3.20.100.30">
    <property type="entry name" value="VTC, catalytic tunnel domain"/>
    <property type="match status" value="2"/>
</dbReference>
<dbReference type="Proteomes" id="UP000085678">
    <property type="component" value="Unplaced"/>
</dbReference>
<protein>
    <submittedName>
        <fullName evidence="8">Vacuolar transporter chaperone 4</fullName>
    </submittedName>
</protein>
<organism evidence="7 8">
    <name type="scientific">Lingula anatina</name>
    <name type="common">Brachiopod</name>
    <name type="synonym">Lingula unguis</name>
    <dbReference type="NCBI Taxonomy" id="7574"/>
    <lineage>
        <taxon>Eukaryota</taxon>
        <taxon>Metazoa</taxon>
        <taxon>Spiralia</taxon>
        <taxon>Lophotrochozoa</taxon>
        <taxon>Brachiopoda</taxon>
        <taxon>Linguliformea</taxon>
        <taxon>Lingulata</taxon>
        <taxon>Lingulida</taxon>
        <taxon>Linguloidea</taxon>
        <taxon>Lingulidae</taxon>
        <taxon>Lingula</taxon>
    </lineage>
</organism>
<evidence type="ECO:0000313" key="8">
    <source>
        <dbReference type="RefSeq" id="XP_013378586.1"/>
    </source>
</evidence>
<dbReference type="PANTHER" id="PTHR46140:SF1">
    <property type="entry name" value="VACUOLAR TRANSPORTER CHAPERONE COMPLEX SUBUNIT 4-RELATED"/>
    <property type="match status" value="1"/>
</dbReference>
<proteinExistence type="predicted"/>
<gene>
    <name evidence="8" type="primary">LOC106150378</name>
</gene>
<keyword evidence="5" id="KW-0472">Membrane</keyword>
<evidence type="ECO:0000313" key="7">
    <source>
        <dbReference type="Proteomes" id="UP000085678"/>
    </source>
</evidence>
<dbReference type="PROSITE" id="PS51382">
    <property type="entry name" value="SPX"/>
    <property type="match status" value="1"/>
</dbReference>
<sequence>MKFKGRIDQYCLRSKNGHHFMRYESLKKCAHNITGATGEGEFLLLFNEELERIKTFINLKLQELRMTLQRLQYYRDQEKCGGHIRNTDSQIPEKLLFKEFIDDFVTELEDMEKFIMLNREGMDRVIEKHDLITGITSDWYFAQGHSAFFARYLNELDAFLFHISILYTETRSKNKAKNNKIRENVEEKLFERNILKHLVKTEDVFAVKTELIKHLPISIRNDMYRISPQVDCNPEPHESLIESTPPFMTLVSSVFLDNSDLLCYHSLQRLDESATAIRLRWHNLSQGREVLPLASPLDSLVYVEKKTYNSEREPIASPCDSANPETRLRNEAQKVINRDNLEPLVRTACKRMIFQSPDDNEVRITLDSDLIFVDEGGRQNSQWKRNEDEIAENRHYCEFPYSIFKVELGSAFPEWLRLLLEHPSVRHVEKFSKSQQATTCFYPHRIKEFPDWFAEVTIHGSKTGFSKVCMAKISRNYYEARSAFKKS</sequence>
<evidence type="ECO:0000256" key="4">
    <source>
        <dbReference type="ARBA" id="ARBA00022989"/>
    </source>
</evidence>
<dbReference type="Pfam" id="PF09359">
    <property type="entry name" value="VTC"/>
    <property type="match status" value="1"/>
</dbReference>
<dbReference type="InParanoid" id="A0A1S3GZD4"/>
<keyword evidence="7" id="KW-1185">Reference proteome</keyword>
<keyword evidence="3" id="KW-0812">Transmembrane</keyword>
<dbReference type="PANTHER" id="PTHR46140">
    <property type="entry name" value="VACUOLAR TRANSPORTER CHAPERONE 1-RELATED"/>
    <property type="match status" value="1"/>
</dbReference>
<dbReference type="InterPro" id="IPR042267">
    <property type="entry name" value="VTC_sf"/>
</dbReference>
<dbReference type="InterPro" id="IPR018966">
    <property type="entry name" value="VTC_domain"/>
</dbReference>
<keyword evidence="2" id="KW-0926">Vacuole</keyword>
<dbReference type="RefSeq" id="XP_013378586.1">
    <property type="nucleotide sequence ID" value="XM_013523132.1"/>
</dbReference>
<reference evidence="8" key="1">
    <citation type="submission" date="2025-08" db="UniProtKB">
        <authorList>
            <consortium name="RefSeq"/>
        </authorList>
    </citation>
    <scope>IDENTIFICATION</scope>
    <source>
        <tissue evidence="8">Gonads</tissue>
    </source>
</reference>
<comment type="subcellular location">
    <subcellularLocation>
        <location evidence="1">Vacuole membrane</location>
        <topology evidence="1">Multi-pass membrane protein</topology>
    </subcellularLocation>
</comment>
<evidence type="ECO:0000256" key="2">
    <source>
        <dbReference type="ARBA" id="ARBA00022554"/>
    </source>
</evidence>
<dbReference type="GeneID" id="106150378"/>
<evidence type="ECO:0000256" key="3">
    <source>
        <dbReference type="ARBA" id="ARBA00022692"/>
    </source>
</evidence>
<accession>A0A1S3GZD4</accession>
<evidence type="ECO:0000256" key="5">
    <source>
        <dbReference type="ARBA" id="ARBA00023136"/>
    </source>
</evidence>
<dbReference type="KEGG" id="lak:106150378"/>
<dbReference type="GO" id="GO:0005774">
    <property type="term" value="C:vacuolar membrane"/>
    <property type="evidence" value="ECO:0007669"/>
    <property type="project" value="UniProtKB-SubCell"/>
</dbReference>
<evidence type="ECO:0000259" key="6">
    <source>
        <dbReference type="PROSITE" id="PS51382"/>
    </source>
</evidence>
<feature type="domain" description="SPX" evidence="6">
    <location>
        <begin position="1"/>
        <end position="143"/>
    </location>
</feature>
<dbReference type="InterPro" id="IPR004331">
    <property type="entry name" value="SPX_dom"/>
</dbReference>